<keyword evidence="3" id="KW-0472">Membrane</keyword>
<dbReference type="RefSeq" id="WP_232010957.1">
    <property type="nucleotide sequence ID" value="NZ_CP011312.1"/>
</dbReference>
<dbReference type="Proteomes" id="UP000033457">
    <property type="component" value="Chromosome"/>
</dbReference>
<dbReference type="AlphaFoldDB" id="A0A0F6R3A5"/>
<reference evidence="6 8" key="2">
    <citation type="submission" date="2018-12" db="EMBL/GenBank/DDBJ databases">
        <authorList>
            <consortium name="Pathogen Informatics"/>
        </authorList>
    </citation>
    <scope>NUCLEOTIDE SEQUENCE [LARGE SCALE GENOMIC DNA]</scope>
    <source>
        <strain evidence="6 8">NCTC949</strain>
    </source>
</reference>
<dbReference type="PANTHER" id="PTHR33392">
    <property type="entry name" value="POLYISOPRENYL-TEICHOIC ACID--PEPTIDOGLYCAN TEICHOIC ACID TRANSFERASE TAGU"/>
    <property type="match status" value="1"/>
</dbReference>
<comment type="similarity">
    <text evidence="1">Belongs to the LytR/CpsA/Psr (LCP) family.</text>
</comment>
<reference evidence="5 7" key="1">
    <citation type="journal article" date="2015" name="Genome Announc.">
        <title>Complete Genome Sequence of Corynebacterium kutscheri DSM 20755, a Corynebacterial Type Strain with Remarkably Low G+C Content of Chromosomal DNA.</title>
        <authorList>
            <person name="Ruckert C."/>
            <person name="Albersmeier A."/>
            <person name="Winkler A."/>
            <person name="Tauch A."/>
        </authorList>
    </citation>
    <scope>NUCLEOTIDE SEQUENCE [LARGE SCALE GENOMIC DNA]</scope>
    <source>
        <strain evidence="5 7">DSM 20755</strain>
    </source>
</reference>
<proteinExistence type="inferred from homology"/>
<dbReference type="NCBIfam" id="TIGR00350">
    <property type="entry name" value="lytR_cpsA_psr"/>
    <property type="match status" value="1"/>
</dbReference>
<keyword evidence="3" id="KW-0812">Transmembrane</keyword>
<dbReference type="KEGG" id="cku:UL82_10080"/>
<evidence type="ECO:0000313" key="8">
    <source>
        <dbReference type="Proteomes" id="UP000271380"/>
    </source>
</evidence>
<keyword evidence="7" id="KW-1185">Reference proteome</keyword>
<dbReference type="STRING" id="35755.UL82_10080"/>
<evidence type="ECO:0000313" key="6">
    <source>
        <dbReference type="EMBL" id="VEH05872.1"/>
    </source>
</evidence>
<gene>
    <name evidence="5" type="primary">lytR2</name>
    <name evidence="6" type="synonym">lytR_2</name>
    <name evidence="6" type="ORF">NCTC949_00835</name>
    <name evidence="5" type="ORF">UL82_10080</name>
</gene>
<dbReference type="HOGENOM" id="CLU_016455_0_1_11"/>
<evidence type="ECO:0000259" key="4">
    <source>
        <dbReference type="Pfam" id="PF03816"/>
    </source>
</evidence>
<organism evidence="5 7">
    <name type="scientific">Corynebacterium kutscheri</name>
    <dbReference type="NCBI Taxonomy" id="35755"/>
    <lineage>
        <taxon>Bacteria</taxon>
        <taxon>Bacillati</taxon>
        <taxon>Actinomycetota</taxon>
        <taxon>Actinomycetes</taxon>
        <taxon>Mycobacteriales</taxon>
        <taxon>Corynebacteriaceae</taxon>
        <taxon>Corynebacterium</taxon>
    </lineage>
</organism>
<protein>
    <submittedName>
        <fullName evidence="6">LytR family transcriptional regulator</fullName>
    </submittedName>
    <submittedName>
        <fullName evidence="5">Transcriptional attenuator, LytR family</fullName>
    </submittedName>
</protein>
<dbReference type="InterPro" id="IPR050922">
    <property type="entry name" value="LytR/CpsA/Psr_CW_biosynth"/>
</dbReference>
<evidence type="ECO:0000313" key="5">
    <source>
        <dbReference type="EMBL" id="AKE42153.1"/>
    </source>
</evidence>
<evidence type="ECO:0000313" key="7">
    <source>
        <dbReference type="Proteomes" id="UP000033457"/>
    </source>
</evidence>
<feature type="compositionally biased region" description="Basic residues" evidence="2">
    <location>
        <begin position="27"/>
        <end position="43"/>
    </location>
</feature>
<dbReference type="Proteomes" id="UP000271380">
    <property type="component" value="Chromosome"/>
</dbReference>
<feature type="domain" description="Cell envelope-related transcriptional attenuator" evidence="4">
    <location>
        <begin position="214"/>
        <end position="356"/>
    </location>
</feature>
<name>A0A0F6R3A5_9CORY</name>
<dbReference type="Gene3D" id="3.40.630.190">
    <property type="entry name" value="LCP protein"/>
    <property type="match status" value="1"/>
</dbReference>
<evidence type="ECO:0000256" key="2">
    <source>
        <dbReference type="SAM" id="MobiDB-lite"/>
    </source>
</evidence>
<accession>A0A0F6R3A5</accession>
<keyword evidence="3" id="KW-1133">Transmembrane helix</keyword>
<dbReference type="EMBL" id="CP011312">
    <property type="protein sequence ID" value="AKE42153.1"/>
    <property type="molecule type" value="Genomic_DNA"/>
</dbReference>
<feature type="region of interest" description="Disordered" evidence="2">
    <location>
        <begin position="1"/>
        <end position="116"/>
    </location>
</feature>
<feature type="transmembrane region" description="Helical" evidence="3">
    <location>
        <begin position="139"/>
        <end position="162"/>
    </location>
</feature>
<evidence type="ECO:0000256" key="3">
    <source>
        <dbReference type="SAM" id="Phobius"/>
    </source>
</evidence>
<dbReference type="PANTHER" id="PTHR33392:SF6">
    <property type="entry name" value="POLYISOPRENYL-TEICHOIC ACID--PEPTIDOGLYCAN TEICHOIC ACID TRANSFERASE TAGU"/>
    <property type="match status" value="1"/>
</dbReference>
<evidence type="ECO:0000256" key="1">
    <source>
        <dbReference type="ARBA" id="ARBA00006068"/>
    </source>
</evidence>
<feature type="compositionally biased region" description="Low complexity" evidence="2">
    <location>
        <begin position="73"/>
        <end position="114"/>
    </location>
</feature>
<dbReference type="InterPro" id="IPR004474">
    <property type="entry name" value="LytR_CpsA_psr"/>
</dbReference>
<sequence>MGTEQPSFRDEYVLGADGKPILDRFGRPVRRRPTTQRPPRRNGQRTQPPHQVQHNDPPPTRYNSQPTRFDGFAAQQPRVSQQSRPAQQPRQYIPPTQQRSRSSYASPAAPQSRQKVLPHNAYAAPAQPRRKKKNFRASGCLSIFTWLLAIIVVLSLATTFWLDSKLNRTSAKPATQVANTAGTNWLLVGSDSRAGLSEEEVQILGTGGDLGSMRTDTIMVLHLSKAGEATLISLPRDSYVNIPGYGMNKINAAFTFGGAPLLMQTVEEATGLRIDHYAEIGMGGLAHTVDAIGGIEICPAEPINDPLANLNIQAGCQTVDGPTALGYVRTRATALGDLDRVQRQREFFAALVAKLTSTGTLANPFRIIPTINTVANSFTVDEKDHIWHLLRVALAMRGGLTTETVPYAGFADYDVGNVVLWDEPAAQALFQGLS</sequence>
<dbReference type="Pfam" id="PF03816">
    <property type="entry name" value="LytR_cpsA_psr"/>
    <property type="match status" value="1"/>
</dbReference>
<dbReference type="EMBL" id="LR134377">
    <property type="protein sequence ID" value="VEH05872.1"/>
    <property type="molecule type" value="Genomic_DNA"/>
</dbReference>